<dbReference type="PIRSF" id="PIRSF000216">
    <property type="entry name" value="NADH_DH_24kDa"/>
    <property type="match status" value="1"/>
</dbReference>
<organism evidence="8 9">
    <name type="scientific">Pseudorhizobium flavum</name>
    <dbReference type="NCBI Taxonomy" id="1335061"/>
    <lineage>
        <taxon>Bacteria</taxon>
        <taxon>Pseudomonadati</taxon>
        <taxon>Pseudomonadota</taxon>
        <taxon>Alphaproteobacteria</taxon>
        <taxon>Hyphomicrobiales</taxon>
        <taxon>Rhizobiaceae</taxon>
        <taxon>Rhizobium/Agrobacterium group</taxon>
        <taxon>Pseudorhizobium</taxon>
    </lineage>
</organism>
<evidence type="ECO:0000256" key="4">
    <source>
        <dbReference type="ARBA" id="ARBA00023004"/>
    </source>
</evidence>
<dbReference type="PANTHER" id="PTHR43342:SF1">
    <property type="entry name" value="BIFURCATING [FEFE] HYDROGENASE GAMMA SUBUNIT"/>
    <property type="match status" value="1"/>
</dbReference>
<comment type="cofactor">
    <cofactor evidence="7">
        <name>[2Fe-2S] cluster</name>
        <dbReference type="ChEBI" id="CHEBI:190135"/>
    </cofactor>
    <text evidence="7">Binds 1 [2Fe-2S] cluster.</text>
</comment>
<dbReference type="InterPro" id="IPR041921">
    <property type="entry name" value="NuoE_N"/>
</dbReference>
<dbReference type="EMBL" id="JACHEJ010000004">
    <property type="protein sequence ID" value="MBB6180098.1"/>
    <property type="molecule type" value="Genomic_DNA"/>
</dbReference>
<accession>A0A7W9YXA4</accession>
<feature type="binding site" evidence="7">
    <location>
        <position position="125"/>
    </location>
    <ligand>
        <name>[2Fe-2S] cluster</name>
        <dbReference type="ChEBI" id="CHEBI:190135"/>
    </ligand>
</feature>
<evidence type="ECO:0000256" key="5">
    <source>
        <dbReference type="ARBA" id="ARBA00023014"/>
    </source>
</evidence>
<dbReference type="RefSeq" id="WP_077549366.1">
    <property type="nucleotide sequence ID" value="NZ_JACHEJ010000004.1"/>
</dbReference>
<dbReference type="Gene3D" id="1.10.10.1590">
    <property type="entry name" value="NADH-quinone oxidoreductase subunit E"/>
    <property type="match status" value="1"/>
</dbReference>
<keyword evidence="9" id="KW-1185">Reference proteome</keyword>
<protein>
    <submittedName>
        <fullName evidence="8">Formate dehydrogenase subunit gamma</fullName>
    </submittedName>
</protein>
<gene>
    <name evidence="8" type="ORF">HNQ75_002073</name>
</gene>
<feature type="binding site" evidence="7">
    <location>
        <position position="84"/>
    </location>
    <ligand>
        <name>[2Fe-2S] cluster</name>
        <dbReference type="ChEBI" id="CHEBI:190135"/>
    </ligand>
</feature>
<dbReference type="InterPro" id="IPR028431">
    <property type="entry name" value="NADP_DH_HndA-like"/>
</dbReference>
<dbReference type="Pfam" id="PF01257">
    <property type="entry name" value="2Fe-2S_thioredx"/>
    <property type="match status" value="1"/>
</dbReference>
<feature type="binding site" evidence="7">
    <location>
        <position position="89"/>
    </location>
    <ligand>
        <name>[2Fe-2S] cluster</name>
        <dbReference type="ChEBI" id="CHEBI:190135"/>
    </ligand>
</feature>
<evidence type="ECO:0000313" key="9">
    <source>
        <dbReference type="Proteomes" id="UP000535501"/>
    </source>
</evidence>
<evidence type="ECO:0000256" key="2">
    <source>
        <dbReference type="ARBA" id="ARBA00022714"/>
    </source>
</evidence>
<name>A0A7W9YXA4_9HYPH</name>
<dbReference type="PANTHER" id="PTHR43342">
    <property type="entry name" value="NADH-QUINONE OXIDOREDUCTASE, E SUBUNIT"/>
    <property type="match status" value="1"/>
</dbReference>
<keyword evidence="3 7" id="KW-0479">Metal-binding</keyword>
<dbReference type="AlphaFoldDB" id="A0A7W9YXA4"/>
<keyword evidence="4 7" id="KW-0408">Iron</keyword>
<dbReference type="CDD" id="cd03081">
    <property type="entry name" value="TRX_Fd_NuoE_FDH_gamma"/>
    <property type="match status" value="1"/>
</dbReference>
<dbReference type="GO" id="GO:0016491">
    <property type="term" value="F:oxidoreductase activity"/>
    <property type="evidence" value="ECO:0007669"/>
    <property type="project" value="InterPro"/>
</dbReference>
<dbReference type="GO" id="GO:0051537">
    <property type="term" value="F:2 iron, 2 sulfur cluster binding"/>
    <property type="evidence" value="ECO:0007669"/>
    <property type="project" value="UniProtKB-KW"/>
</dbReference>
<dbReference type="GO" id="GO:0046872">
    <property type="term" value="F:metal ion binding"/>
    <property type="evidence" value="ECO:0007669"/>
    <property type="project" value="UniProtKB-KW"/>
</dbReference>
<comment type="similarity">
    <text evidence="1">Belongs to the complex I 24 kDa subunit family.</text>
</comment>
<dbReference type="NCBIfam" id="NF004638">
    <property type="entry name" value="PRK05988.1"/>
    <property type="match status" value="1"/>
</dbReference>
<evidence type="ECO:0000256" key="7">
    <source>
        <dbReference type="PIRSR" id="PIRSR000216-1"/>
    </source>
</evidence>
<comment type="cofactor">
    <cofactor evidence="6">
        <name>[2Fe-2S] cluster</name>
        <dbReference type="ChEBI" id="CHEBI:190135"/>
    </cofactor>
</comment>
<evidence type="ECO:0000256" key="1">
    <source>
        <dbReference type="ARBA" id="ARBA00010643"/>
    </source>
</evidence>
<dbReference type="Gene3D" id="3.40.30.10">
    <property type="entry name" value="Glutaredoxin"/>
    <property type="match status" value="1"/>
</dbReference>
<evidence type="ECO:0000313" key="8">
    <source>
        <dbReference type="EMBL" id="MBB6180098.1"/>
    </source>
</evidence>
<feature type="binding site" evidence="7">
    <location>
        <position position="129"/>
    </location>
    <ligand>
        <name>[2Fe-2S] cluster</name>
        <dbReference type="ChEBI" id="CHEBI:190135"/>
    </ligand>
</feature>
<keyword evidence="2 7" id="KW-0001">2Fe-2S</keyword>
<reference evidence="8 9" key="1">
    <citation type="submission" date="2020-08" db="EMBL/GenBank/DDBJ databases">
        <title>Genomic Encyclopedia of Type Strains, Phase IV (KMG-IV): sequencing the most valuable type-strain genomes for metagenomic binning, comparative biology and taxonomic classification.</title>
        <authorList>
            <person name="Goeker M."/>
        </authorList>
    </citation>
    <scope>NUCLEOTIDE SEQUENCE [LARGE SCALE GENOMIC DNA]</scope>
    <source>
        <strain evidence="8 9">DSM 102134</strain>
    </source>
</reference>
<dbReference type="SUPFAM" id="SSF52833">
    <property type="entry name" value="Thioredoxin-like"/>
    <property type="match status" value="1"/>
</dbReference>
<proteinExistence type="inferred from homology"/>
<evidence type="ECO:0000256" key="3">
    <source>
        <dbReference type="ARBA" id="ARBA00022723"/>
    </source>
</evidence>
<comment type="caution">
    <text evidence="8">The sequence shown here is derived from an EMBL/GenBank/DDBJ whole genome shotgun (WGS) entry which is preliminary data.</text>
</comment>
<dbReference type="InterPro" id="IPR002023">
    <property type="entry name" value="NuoE-like"/>
</dbReference>
<evidence type="ECO:0000256" key="6">
    <source>
        <dbReference type="ARBA" id="ARBA00034078"/>
    </source>
</evidence>
<keyword evidence="5 7" id="KW-0411">Iron-sulfur</keyword>
<dbReference type="Proteomes" id="UP000535501">
    <property type="component" value="Unassembled WGS sequence"/>
</dbReference>
<dbReference type="InterPro" id="IPR036249">
    <property type="entry name" value="Thioredoxin-like_sf"/>
</dbReference>
<sequence length="159" mass="17411">MNVHVASGGYAERSRSIIREMKHLEGPMLPILHELQSEFGFIPEEVKPVIADELNLSQAEVHGVVTFYHDFRDAPSGRHVLKLCRAEACQAMGGDELALAARQLLGIDFHQTTLDGAITLEPVYCLGLCACAPAAMLDGEVHGRLDVYCLGELVTEARR</sequence>